<reference evidence="1" key="1">
    <citation type="submission" date="2014-09" db="EMBL/GenBank/DDBJ databases">
        <authorList>
            <person name="Magalhaes I.L.F."/>
            <person name="Oliveira U."/>
            <person name="Santos F.R."/>
            <person name="Vidigal T.H.D.A."/>
            <person name="Brescovit A.D."/>
            <person name="Santos A.J."/>
        </authorList>
    </citation>
    <scope>NUCLEOTIDE SEQUENCE</scope>
    <source>
        <tissue evidence="1">Shoot tissue taken approximately 20 cm above the soil surface</tissue>
    </source>
</reference>
<sequence length="18" mass="1854">MGLGPCPTVGANCRCFID</sequence>
<proteinExistence type="predicted"/>
<dbReference type="AlphaFoldDB" id="A0A0A8YSY4"/>
<protein>
    <submittedName>
        <fullName evidence="1">Uncharacterized protein</fullName>
    </submittedName>
</protein>
<name>A0A0A8YSY4_ARUDO</name>
<organism evidence="1">
    <name type="scientific">Arundo donax</name>
    <name type="common">Giant reed</name>
    <name type="synonym">Donax arundinaceus</name>
    <dbReference type="NCBI Taxonomy" id="35708"/>
    <lineage>
        <taxon>Eukaryota</taxon>
        <taxon>Viridiplantae</taxon>
        <taxon>Streptophyta</taxon>
        <taxon>Embryophyta</taxon>
        <taxon>Tracheophyta</taxon>
        <taxon>Spermatophyta</taxon>
        <taxon>Magnoliopsida</taxon>
        <taxon>Liliopsida</taxon>
        <taxon>Poales</taxon>
        <taxon>Poaceae</taxon>
        <taxon>PACMAD clade</taxon>
        <taxon>Arundinoideae</taxon>
        <taxon>Arundineae</taxon>
        <taxon>Arundo</taxon>
    </lineage>
</organism>
<accession>A0A0A8YSY4</accession>
<evidence type="ECO:0000313" key="1">
    <source>
        <dbReference type="EMBL" id="JAD29676.1"/>
    </source>
</evidence>
<reference evidence="1" key="2">
    <citation type="journal article" date="2015" name="Data Brief">
        <title>Shoot transcriptome of the giant reed, Arundo donax.</title>
        <authorList>
            <person name="Barrero R.A."/>
            <person name="Guerrero F.D."/>
            <person name="Moolhuijzen P."/>
            <person name="Goolsby J.A."/>
            <person name="Tidwell J."/>
            <person name="Bellgard S.E."/>
            <person name="Bellgard M.I."/>
        </authorList>
    </citation>
    <scope>NUCLEOTIDE SEQUENCE</scope>
    <source>
        <tissue evidence="1">Shoot tissue taken approximately 20 cm above the soil surface</tissue>
    </source>
</reference>
<dbReference type="EMBL" id="GBRH01268219">
    <property type="protein sequence ID" value="JAD29676.1"/>
    <property type="molecule type" value="Transcribed_RNA"/>
</dbReference>